<evidence type="ECO:0000313" key="2">
    <source>
        <dbReference type="EMBL" id="ACD84302.1"/>
    </source>
</evidence>
<gene>
    <name evidence="2" type="primary">gcd1</name>
    <name evidence="2" type="ordered locus">Minf_2248</name>
</gene>
<dbReference type="eggNOG" id="COG1208">
    <property type="taxonomic scope" value="Bacteria"/>
</dbReference>
<dbReference type="CDD" id="cd04181">
    <property type="entry name" value="NTP_transferase"/>
    <property type="match status" value="1"/>
</dbReference>
<organism evidence="2 3">
    <name type="scientific">Methylacidiphilum infernorum (isolate V4)</name>
    <name type="common">Methylokorus infernorum (strain V4)</name>
    <dbReference type="NCBI Taxonomy" id="481448"/>
    <lineage>
        <taxon>Bacteria</taxon>
        <taxon>Pseudomonadati</taxon>
        <taxon>Verrucomicrobiota</taxon>
        <taxon>Methylacidiphilae</taxon>
        <taxon>Methylacidiphilales</taxon>
        <taxon>Methylacidiphilaceae</taxon>
        <taxon>Methylacidiphilum (ex Ratnadevi et al. 2023)</taxon>
    </lineage>
</organism>
<dbReference type="EMBL" id="CP000975">
    <property type="protein sequence ID" value="ACD84302.1"/>
    <property type="molecule type" value="Genomic_DNA"/>
</dbReference>
<accession>B3DZW7</accession>
<sequence length="256" mass="29269">MKNYPRGKNMRALLLSAGYATRLYPLTLNQPKALLPVAGKPIMDYITDKLLELPALEAIYVVTNHKFYTHFLEWKNRYQQGAVKKLPLEVLDDGSTTENNRLGAIGDMDFAIETKKIGDDLVVVASDNLFNASLLSFVEEGKAKNKPVVGIYNLKDKSLASKYGVVDFDRNKKLTFFEEKPQTPPTTWVAMALYFFPKPSLTFLKAYLKEEKNADQPGRFIQWLYRREDVYVWQLPGLWFDIGSKEVLEAANLAFR</sequence>
<dbReference type="InterPro" id="IPR005835">
    <property type="entry name" value="NTP_transferase_dom"/>
</dbReference>
<dbReference type="HOGENOM" id="CLU_029499_4_0_0"/>
<dbReference type="Pfam" id="PF00483">
    <property type="entry name" value="NTP_transferase"/>
    <property type="match status" value="1"/>
</dbReference>
<name>B3DZW7_METI4</name>
<dbReference type="SUPFAM" id="SSF53448">
    <property type="entry name" value="Nucleotide-diphospho-sugar transferases"/>
    <property type="match status" value="1"/>
</dbReference>
<dbReference type="Proteomes" id="UP000009149">
    <property type="component" value="Chromosome"/>
</dbReference>
<dbReference type="STRING" id="481448.Minf_2248"/>
<proteinExistence type="predicted"/>
<dbReference type="PANTHER" id="PTHR42883:SF2">
    <property type="entry name" value="THYMIDYLYLTRANSFERASE"/>
    <property type="match status" value="1"/>
</dbReference>
<evidence type="ECO:0000313" key="3">
    <source>
        <dbReference type="Proteomes" id="UP000009149"/>
    </source>
</evidence>
<dbReference type="InterPro" id="IPR029044">
    <property type="entry name" value="Nucleotide-diphossugar_trans"/>
</dbReference>
<dbReference type="Gene3D" id="3.90.550.10">
    <property type="entry name" value="Spore Coat Polysaccharide Biosynthesis Protein SpsA, Chain A"/>
    <property type="match status" value="1"/>
</dbReference>
<feature type="domain" description="Nucleotidyl transferase" evidence="1">
    <location>
        <begin position="12"/>
        <end position="253"/>
    </location>
</feature>
<dbReference type="PANTHER" id="PTHR42883">
    <property type="entry name" value="GLUCOSE-1-PHOSPHATE THYMIDYLTRANSFERASE"/>
    <property type="match status" value="1"/>
</dbReference>
<evidence type="ECO:0000259" key="1">
    <source>
        <dbReference type="Pfam" id="PF00483"/>
    </source>
</evidence>
<dbReference type="AlphaFoldDB" id="B3DZW7"/>
<protein>
    <submittedName>
        <fullName evidence="2">Nucleoside-diphosphate-sugar pyrophosphorylase</fullName>
    </submittedName>
</protein>
<dbReference type="KEGG" id="min:Minf_2248"/>
<reference evidence="2 3" key="1">
    <citation type="journal article" date="2008" name="Biol. Direct">
        <title>Complete genome sequence of the extremely acidophilic methanotroph isolate V4, Methylacidiphilum infernorum, a representative of the bacterial phylum Verrucomicrobia.</title>
        <authorList>
            <person name="Hou S."/>
            <person name="Makarova K.S."/>
            <person name="Saw J.H."/>
            <person name="Senin P."/>
            <person name="Ly B.V."/>
            <person name="Zhou Z."/>
            <person name="Ren Y."/>
            <person name="Wang J."/>
            <person name="Galperin M.Y."/>
            <person name="Omelchenko M.V."/>
            <person name="Wolf Y.I."/>
            <person name="Yutin N."/>
            <person name="Koonin E.V."/>
            <person name="Stott M.B."/>
            <person name="Mountain B.W."/>
            <person name="Crowe M.A."/>
            <person name="Smirnova A.V."/>
            <person name="Dunfield P.F."/>
            <person name="Feng L."/>
            <person name="Wang L."/>
            <person name="Alam M."/>
        </authorList>
    </citation>
    <scope>NUCLEOTIDE SEQUENCE [LARGE SCALE GENOMIC DNA]</scope>
    <source>
        <strain evidence="3">Isolate V4</strain>
    </source>
</reference>